<evidence type="ECO:0000313" key="5">
    <source>
        <dbReference type="EMBL" id="KAK7203192.1"/>
    </source>
</evidence>
<comment type="similarity">
    <text evidence="1">Belongs to the IUNH family.</text>
</comment>
<protein>
    <submittedName>
        <fullName evidence="5">Inosine/uridine-preferring nucleoside hydrolase domain-containing protein</fullName>
    </submittedName>
</protein>
<evidence type="ECO:0000259" key="4">
    <source>
        <dbReference type="Pfam" id="PF01156"/>
    </source>
</evidence>
<evidence type="ECO:0000256" key="1">
    <source>
        <dbReference type="ARBA" id="ARBA00009176"/>
    </source>
</evidence>
<accession>A0ABR1F0A1</accession>
<dbReference type="PANTHER" id="PTHR12304:SF56">
    <property type="entry name" value="HYDROLASE, PUTATIVE (AFU_ORTHOLOGUE AFUA_1G11790)-RELATED"/>
    <property type="match status" value="1"/>
</dbReference>
<dbReference type="Pfam" id="PF01156">
    <property type="entry name" value="IU_nuc_hydro"/>
    <property type="match status" value="1"/>
</dbReference>
<keyword evidence="3" id="KW-0326">Glycosidase</keyword>
<dbReference type="GO" id="GO:0016787">
    <property type="term" value="F:hydrolase activity"/>
    <property type="evidence" value="ECO:0007669"/>
    <property type="project" value="UniProtKB-KW"/>
</dbReference>
<keyword evidence="2 5" id="KW-0378">Hydrolase</keyword>
<organism evidence="5 6">
    <name type="scientific">Myxozyma melibiosi</name>
    <dbReference type="NCBI Taxonomy" id="54550"/>
    <lineage>
        <taxon>Eukaryota</taxon>
        <taxon>Fungi</taxon>
        <taxon>Dikarya</taxon>
        <taxon>Ascomycota</taxon>
        <taxon>Saccharomycotina</taxon>
        <taxon>Lipomycetes</taxon>
        <taxon>Lipomycetales</taxon>
        <taxon>Lipomycetaceae</taxon>
        <taxon>Myxozyma</taxon>
    </lineage>
</organism>
<evidence type="ECO:0000256" key="2">
    <source>
        <dbReference type="ARBA" id="ARBA00022801"/>
    </source>
</evidence>
<dbReference type="RefSeq" id="XP_064766225.1">
    <property type="nucleotide sequence ID" value="XM_064914313.1"/>
</dbReference>
<dbReference type="SUPFAM" id="SSF53590">
    <property type="entry name" value="Nucleoside hydrolase"/>
    <property type="match status" value="1"/>
</dbReference>
<dbReference type="Gene3D" id="3.90.245.10">
    <property type="entry name" value="Ribonucleoside hydrolase-like"/>
    <property type="match status" value="1"/>
</dbReference>
<evidence type="ECO:0000256" key="3">
    <source>
        <dbReference type="ARBA" id="ARBA00023295"/>
    </source>
</evidence>
<dbReference type="InterPro" id="IPR023186">
    <property type="entry name" value="IUNH"/>
</dbReference>
<proteinExistence type="inferred from homology"/>
<gene>
    <name evidence="5" type="ORF">BZA70DRAFT_291628</name>
</gene>
<name>A0ABR1F0A1_9ASCO</name>
<evidence type="ECO:0000313" key="6">
    <source>
        <dbReference type="Proteomes" id="UP001498771"/>
    </source>
</evidence>
<dbReference type="EMBL" id="JBBJBU010000013">
    <property type="protein sequence ID" value="KAK7203192.1"/>
    <property type="molecule type" value="Genomic_DNA"/>
</dbReference>
<keyword evidence="6" id="KW-1185">Reference proteome</keyword>
<dbReference type="GeneID" id="90039825"/>
<dbReference type="PANTHER" id="PTHR12304">
    <property type="entry name" value="INOSINE-URIDINE PREFERRING NUCLEOSIDE HYDROLASE"/>
    <property type="match status" value="1"/>
</dbReference>
<comment type="caution">
    <text evidence="5">The sequence shown here is derived from an EMBL/GenBank/DDBJ whole genome shotgun (WGS) entry which is preliminary data.</text>
</comment>
<dbReference type="InterPro" id="IPR036452">
    <property type="entry name" value="Ribo_hydro-like"/>
</dbReference>
<sequence>MSSSARKLIIDCDPGVDDTLALLYALNSPNCDIALISLCFGNVPVSTSIRNVLSIFQVLESERAYRTQYNLPLLGYHTRTQSLSPDHWPTIALGSDQPVSSRRTTGAEFFHGVDGLGGVHEKAPQFSPPETFLLPFLDAESLSADKQITREELIASAKGYKPSSTPSWREILRVLREEPPNTVTLVALAPLANIARAAIEDPITFSRVKEIACMGGNIDHPGNMSPFAEYNVYADVDSAAIVFATTSRTPASTLPPSASALGSAFANPAYVPTKLYLFPLDLTSKHRLRKRWFVDHCEFWLNRETDNKSHQLQHPGDAPLAMWMSVWLGGAFGNMDDIVDFEKQHYTPTEVDIEDGVVGSYIEMHDPLTVFFAACTDAERAALFEISHDVDIRVETVGQFTWGMCAVDRRNMPKRDANDPAPRDVGEWLALEKGNRLQLAVKGPGSKAFSKQLLDTVLSAL</sequence>
<dbReference type="InterPro" id="IPR001910">
    <property type="entry name" value="Inosine/uridine_hydrolase_dom"/>
</dbReference>
<feature type="domain" description="Inosine/uridine-preferring nucleoside hydrolase" evidence="4">
    <location>
        <begin position="8"/>
        <end position="418"/>
    </location>
</feature>
<dbReference type="Proteomes" id="UP001498771">
    <property type="component" value="Unassembled WGS sequence"/>
</dbReference>
<reference evidence="5 6" key="1">
    <citation type="submission" date="2024-03" db="EMBL/GenBank/DDBJ databases">
        <title>Genome-scale model development and genomic sequencing of the oleaginous clade Lipomyces.</title>
        <authorList>
            <consortium name="Lawrence Berkeley National Laboratory"/>
            <person name="Czajka J.J."/>
            <person name="Han Y."/>
            <person name="Kim J."/>
            <person name="Mondo S.J."/>
            <person name="Hofstad B.A."/>
            <person name="Robles A."/>
            <person name="Haridas S."/>
            <person name="Riley R."/>
            <person name="LaButti K."/>
            <person name="Pangilinan J."/>
            <person name="Andreopoulos W."/>
            <person name="Lipzen A."/>
            <person name="Yan J."/>
            <person name="Wang M."/>
            <person name="Ng V."/>
            <person name="Grigoriev I.V."/>
            <person name="Spatafora J.W."/>
            <person name="Magnuson J.K."/>
            <person name="Baker S.E."/>
            <person name="Pomraning K.R."/>
        </authorList>
    </citation>
    <scope>NUCLEOTIDE SEQUENCE [LARGE SCALE GENOMIC DNA]</scope>
    <source>
        <strain evidence="5 6">Phaff 52-87</strain>
    </source>
</reference>